<dbReference type="RefSeq" id="WP_069834097.1">
    <property type="nucleotide sequence ID" value="NZ_MDGQ01000003.1"/>
</dbReference>
<dbReference type="InterPro" id="IPR003856">
    <property type="entry name" value="LPS_length_determ_N"/>
</dbReference>
<dbReference type="STRING" id="1563681.BFP71_03750"/>
<dbReference type="PANTHER" id="PTHR32309:SF13">
    <property type="entry name" value="FERRIC ENTEROBACTIN TRANSPORT PROTEIN FEPE"/>
    <property type="match status" value="1"/>
</dbReference>
<dbReference type="InterPro" id="IPR050445">
    <property type="entry name" value="Bact_polysacc_biosynth/exp"/>
</dbReference>
<accession>A0A1E5T5Y4</accession>
<evidence type="ECO:0000256" key="4">
    <source>
        <dbReference type="ARBA" id="ARBA00022989"/>
    </source>
</evidence>
<evidence type="ECO:0000313" key="9">
    <source>
        <dbReference type="Proteomes" id="UP000095552"/>
    </source>
</evidence>
<comment type="subcellular location">
    <subcellularLocation>
        <location evidence="1">Cell membrane</location>
        <topology evidence="1">Multi-pass membrane protein</topology>
    </subcellularLocation>
</comment>
<keyword evidence="5 6" id="KW-0472">Membrane</keyword>
<dbReference type="GO" id="GO:0005886">
    <property type="term" value="C:plasma membrane"/>
    <property type="evidence" value="ECO:0007669"/>
    <property type="project" value="UniProtKB-SubCell"/>
</dbReference>
<feature type="transmembrane region" description="Helical" evidence="6">
    <location>
        <begin position="20"/>
        <end position="44"/>
    </location>
</feature>
<evidence type="ECO:0000256" key="6">
    <source>
        <dbReference type="SAM" id="Phobius"/>
    </source>
</evidence>
<proteinExistence type="predicted"/>
<comment type="caution">
    <text evidence="8">The sequence shown here is derived from an EMBL/GenBank/DDBJ whole genome shotgun (WGS) entry which is preliminary data.</text>
</comment>
<keyword evidence="4 6" id="KW-1133">Transmembrane helix</keyword>
<dbReference type="EMBL" id="MDGQ01000003">
    <property type="protein sequence ID" value="OEK06785.1"/>
    <property type="molecule type" value="Genomic_DNA"/>
</dbReference>
<sequence>MANQTESKDNGILFKDVFTLIWSGRMLIIKVLSVFLVLGVVFALTNPNEWKAKSVILPEAQSQSLFSGSLGGLAGLTGVSLPDGQSPGDVPTQIYPNIATNTPFLLELMENEYFFKRLGEKVTLAAYITEHSKSSLLGKAANLPSQIIKLIAGENDSPTLVEEEKEEVKIYTLNSKQYTALKELRKRISVGVDKKNKIVTVSFQMQDPVVASMVTQDVIDFLAEYLTDYKTAKDQRRLVFIGGQVAEKKEELLKAQAALASFKDQNQGIITNQARSELDNLETEFDLVFNVYSNLQQQYEDARIEVNAKTPPFAIIEPVVIPNSKSSLRKSVVMILFGFLGFIGSVGFILLKNYGPFS</sequence>
<evidence type="ECO:0000256" key="2">
    <source>
        <dbReference type="ARBA" id="ARBA00022475"/>
    </source>
</evidence>
<dbReference type="GO" id="GO:0004713">
    <property type="term" value="F:protein tyrosine kinase activity"/>
    <property type="evidence" value="ECO:0007669"/>
    <property type="project" value="TreeGrafter"/>
</dbReference>
<reference evidence="8 9" key="1">
    <citation type="submission" date="2016-08" db="EMBL/GenBank/DDBJ databases">
        <title>Draft genome of Fabibacter sp. strain SK-8.</title>
        <authorList>
            <person name="Wong S.-K."/>
            <person name="Hamasaki K."/>
            <person name="Yoshizawa S."/>
        </authorList>
    </citation>
    <scope>NUCLEOTIDE SEQUENCE [LARGE SCALE GENOMIC DNA]</scope>
    <source>
        <strain evidence="8 9">SK-8</strain>
    </source>
</reference>
<evidence type="ECO:0000313" key="8">
    <source>
        <dbReference type="EMBL" id="OEK06785.1"/>
    </source>
</evidence>
<dbReference type="AlphaFoldDB" id="A0A1E5T5Y4"/>
<evidence type="ECO:0000256" key="1">
    <source>
        <dbReference type="ARBA" id="ARBA00004651"/>
    </source>
</evidence>
<organism evidence="8 9">
    <name type="scientific">Roseivirga misakiensis</name>
    <dbReference type="NCBI Taxonomy" id="1563681"/>
    <lineage>
        <taxon>Bacteria</taxon>
        <taxon>Pseudomonadati</taxon>
        <taxon>Bacteroidota</taxon>
        <taxon>Cytophagia</taxon>
        <taxon>Cytophagales</taxon>
        <taxon>Roseivirgaceae</taxon>
        <taxon>Roseivirga</taxon>
    </lineage>
</organism>
<protein>
    <recommendedName>
        <fullName evidence="7">Polysaccharide chain length determinant N-terminal domain-containing protein</fullName>
    </recommendedName>
</protein>
<dbReference type="OrthoDB" id="1522571at2"/>
<dbReference type="Proteomes" id="UP000095552">
    <property type="component" value="Unassembled WGS sequence"/>
</dbReference>
<dbReference type="PANTHER" id="PTHR32309">
    <property type="entry name" value="TYROSINE-PROTEIN KINASE"/>
    <property type="match status" value="1"/>
</dbReference>
<feature type="transmembrane region" description="Helical" evidence="6">
    <location>
        <begin position="332"/>
        <end position="351"/>
    </location>
</feature>
<keyword evidence="3 6" id="KW-0812">Transmembrane</keyword>
<keyword evidence="2" id="KW-1003">Cell membrane</keyword>
<evidence type="ECO:0000256" key="5">
    <source>
        <dbReference type="ARBA" id="ARBA00023136"/>
    </source>
</evidence>
<evidence type="ECO:0000259" key="7">
    <source>
        <dbReference type="Pfam" id="PF02706"/>
    </source>
</evidence>
<gene>
    <name evidence="8" type="ORF">BFP71_03750</name>
</gene>
<name>A0A1E5T5Y4_9BACT</name>
<dbReference type="Pfam" id="PF02706">
    <property type="entry name" value="Wzz"/>
    <property type="match status" value="1"/>
</dbReference>
<feature type="domain" description="Polysaccharide chain length determinant N-terminal" evidence="7">
    <location>
        <begin position="15"/>
        <end position="68"/>
    </location>
</feature>
<keyword evidence="9" id="KW-1185">Reference proteome</keyword>
<evidence type="ECO:0000256" key="3">
    <source>
        <dbReference type="ARBA" id="ARBA00022692"/>
    </source>
</evidence>